<reference evidence="1" key="2">
    <citation type="submission" date="2021-01" db="EMBL/GenBank/DDBJ databases">
        <authorList>
            <person name="Schikora-Tamarit M.A."/>
        </authorList>
    </citation>
    <scope>NUCLEOTIDE SEQUENCE</scope>
    <source>
        <strain evidence="1">NCAIM Y.01608</strain>
    </source>
</reference>
<gene>
    <name evidence="1" type="ORF">OGATHE_001746</name>
</gene>
<sequence length="130" mass="14713">MRPKSISPTSPTLIHFKNTSSDQVTESTSKIVSKVKNCNTRSHLVFKVEGAHVIHSTRNKTSLEHPQKPSGGKVAWFISDETLENCNERPKHTLQRDPFGWTNHLQKHVGWDFSNANCCHLKLVTLDNLV</sequence>
<evidence type="ECO:0000313" key="1">
    <source>
        <dbReference type="EMBL" id="KAH3675406.1"/>
    </source>
</evidence>
<evidence type="ECO:0000313" key="2">
    <source>
        <dbReference type="Proteomes" id="UP000788993"/>
    </source>
</evidence>
<proteinExistence type="predicted"/>
<comment type="caution">
    <text evidence="1">The sequence shown here is derived from an EMBL/GenBank/DDBJ whole genome shotgun (WGS) entry which is preliminary data.</text>
</comment>
<protein>
    <submittedName>
        <fullName evidence="1">Uncharacterized protein</fullName>
    </submittedName>
</protein>
<organism evidence="1 2">
    <name type="scientific">Ogataea polymorpha</name>
    <dbReference type="NCBI Taxonomy" id="460523"/>
    <lineage>
        <taxon>Eukaryota</taxon>
        <taxon>Fungi</taxon>
        <taxon>Dikarya</taxon>
        <taxon>Ascomycota</taxon>
        <taxon>Saccharomycotina</taxon>
        <taxon>Pichiomycetes</taxon>
        <taxon>Pichiales</taxon>
        <taxon>Pichiaceae</taxon>
        <taxon>Ogataea</taxon>
    </lineage>
</organism>
<reference evidence="1" key="1">
    <citation type="journal article" date="2021" name="Open Biol.">
        <title>Shared evolutionary footprints suggest mitochondrial oxidative damage underlies multiple complex I losses in fungi.</title>
        <authorList>
            <person name="Schikora-Tamarit M.A."/>
            <person name="Marcet-Houben M."/>
            <person name="Nosek J."/>
            <person name="Gabaldon T."/>
        </authorList>
    </citation>
    <scope>NUCLEOTIDE SEQUENCE</scope>
    <source>
        <strain evidence="1">NCAIM Y.01608</strain>
    </source>
</reference>
<dbReference type="AlphaFoldDB" id="A0A9P8TDZ1"/>
<name>A0A9P8TDZ1_9ASCO</name>
<keyword evidence="2" id="KW-1185">Reference proteome</keyword>
<dbReference type="EMBL" id="JAEUBD010000382">
    <property type="protein sequence ID" value="KAH3675406.1"/>
    <property type="molecule type" value="Genomic_DNA"/>
</dbReference>
<accession>A0A9P8TDZ1</accession>
<dbReference type="Proteomes" id="UP000788993">
    <property type="component" value="Unassembled WGS sequence"/>
</dbReference>